<name>A0ACA9K6K5_9GLOM</name>
<gene>
    <name evidence="1" type="ORF">SPELUC_LOCUS874</name>
</gene>
<feature type="non-terminal residue" evidence="1">
    <location>
        <position position="64"/>
    </location>
</feature>
<sequence>MSMHLQTSKTELTFFNNWAIIIDERCINILAGDFNTNLNPQTNQISNSPPTCDPTREILRRLTS</sequence>
<evidence type="ECO:0000313" key="1">
    <source>
        <dbReference type="EMBL" id="CAG8452602.1"/>
    </source>
</evidence>
<dbReference type="EMBL" id="CAJVPW010000393">
    <property type="protein sequence ID" value="CAG8452602.1"/>
    <property type="molecule type" value="Genomic_DNA"/>
</dbReference>
<dbReference type="Proteomes" id="UP000789366">
    <property type="component" value="Unassembled WGS sequence"/>
</dbReference>
<accession>A0ACA9K6K5</accession>
<reference evidence="1" key="1">
    <citation type="submission" date="2021-06" db="EMBL/GenBank/DDBJ databases">
        <authorList>
            <person name="Kallberg Y."/>
            <person name="Tangrot J."/>
            <person name="Rosling A."/>
        </authorList>
    </citation>
    <scope>NUCLEOTIDE SEQUENCE</scope>
    <source>
        <strain evidence="1">28 12/20/2015</strain>
    </source>
</reference>
<keyword evidence="2" id="KW-1185">Reference proteome</keyword>
<comment type="caution">
    <text evidence="1">The sequence shown here is derived from an EMBL/GenBank/DDBJ whole genome shotgun (WGS) entry which is preliminary data.</text>
</comment>
<protein>
    <submittedName>
        <fullName evidence="1">12923_t:CDS:1</fullName>
    </submittedName>
</protein>
<organism evidence="1 2">
    <name type="scientific">Cetraspora pellucida</name>
    <dbReference type="NCBI Taxonomy" id="1433469"/>
    <lineage>
        <taxon>Eukaryota</taxon>
        <taxon>Fungi</taxon>
        <taxon>Fungi incertae sedis</taxon>
        <taxon>Mucoromycota</taxon>
        <taxon>Glomeromycotina</taxon>
        <taxon>Glomeromycetes</taxon>
        <taxon>Diversisporales</taxon>
        <taxon>Gigasporaceae</taxon>
        <taxon>Cetraspora</taxon>
    </lineage>
</organism>
<proteinExistence type="predicted"/>
<evidence type="ECO:0000313" key="2">
    <source>
        <dbReference type="Proteomes" id="UP000789366"/>
    </source>
</evidence>